<evidence type="ECO:0000313" key="3">
    <source>
        <dbReference type="Proteomes" id="UP000092987"/>
    </source>
</evidence>
<feature type="chain" id="PRO_5046062421" evidence="1">
    <location>
        <begin position="21"/>
        <end position="195"/>
    </location>
</feature>
<feature type="signal peptide" evidence="1">
    <location>
        <begin position="1"/>
        <end position="20"/>
    </location>
</feature>
<dbReference type="EMBL" id="LLKQ01000001">
    <property type="protein sequence ID" value="OCL94589.1"/>
    <property type="molecule type" value="Genomic_DNA"/>
</dbReference>
<keyword evidence="1" id="KW-0732">Signal</keyword>
<evidence type="ECO:0000313" key="2">
    <source>
        <dbReference type="EMBL" id="OCL94589.1"/>
    </source>
</evidence>
<organism evidence="2 3">
    <name type="scientific">Aliarcobacter thereius LMG 24486</name>
    <dbReference type="NCBI Taxonomy" id="1032240"/>
    <lineage>
        <taxon>Bacteria</taxon>
        <taxon>Pseudomonadati</taxon>
        <taxon>Campylobacterota</taxon>
        <taxon>Epsilonproteobacteria</taxon>
        <taxon>Campylobacterales</taxon>
        <taxon>Arcobacteraceae</taxon>
        <taxon>Aliarcobacter</taxon>
    </lineage>
</organism>
<protein>
    <submittedName>
        <fullName evidence="2">Uncharacterized protein</fullName>
    </submittedName>
</protein>
<proteinExistence type="predicted"/>
<gene>
    <name evidence="2" type="ORF">AA347_00018</name>
</gene>
<keyword evidence="3" id="KW-1185">Reference proteome</keyword>
<dbReference type="Proteomes" id="UP000092987">
    <property type="component" value="Unassembled WGS sequence"/>
</dbReference>
<accession>A0A1C7WLU4</accession>
<reference evidence="2 3" key="1">
    <citation type="submission" date="2015-10" db="EMBL/GenBank/DDBJ databases">
        <authorList>
            <person name="Rovetto F.F."/>
            <person name="Cocolin L.L."/>
            <person name="Illeghems K.K."/>
            <person name="Van Nieuwerbuegh F.F."/>
            <person name="Houf K.K."/>
        </authorList>
    </citation>
    <scope>NUCLEOTIDE SEQUENCE [LARGE SCALE GENOMIC DNA]</scope>
    <source>
        <strain evidence="2 3">LMG 24486</strain>
    </source>
</reference>
<sequence>MKRLFLIFLVFTTFNSILNAAQYEHYTKCPYWEYGQIVYYNGVQQNVNGSTPPLEFCWDATRIEGLGLVSIDGVLYESPYENLITNETLFFWFGNKVYYTYGEDYVGLVVKIVVMGYEQKAPIVWLNSVSGTLVSQKDFTSPSGNVFNGREYTFFIRKMPLSQYTGDIFELKMDGELKVYSGSNTSILKDSVYIN</sequence>
<name>A0A1C7WLU4_9BACT</name>
<dbReference type="RefSeq" id="WP_066183167.1">
    <property type="nucleotide sequence ID" value="NZ_CP035926.1"/>
</dbReference>
<evidence type="ECO:0000256" key="1">
    <source>
        <dbReference type="SAM" id="SignalP"/>
    </source>
</evidence>
<comment type="caution">
    <text evidence="2">The sequence shown here is derived from an EMBL/GenBank/DDBJ whole genome shotgun (WGS) entry which is preliminary data.</text>
</comment>